<sequence>MLVLIAAATVAALTSTPSAAAAFCDPTLNGAYRAVSDGTWAKTNEIFHDEATVTSTWTVRTTCSSETYDCAGEVTSSQGWNAPIRCDSAGLWSVRRHLDQWEPCHDGTAAPADQLLYFSPDLSGSPSFDDVSSFSGWDRTVGTSGGCGINRPLVIEMPFQLIRIQ</sequence>
<name>A0ACD1FBX5_MYCFR</name>
<keyword evidence="2" id="KW-1185">Reference proteome</keyword>
<gene>
    <name evidence="1" type="ORF">K6L26_20470</name>
</gene>
<proteinExistence type="predicted"/>
<reference evidence="1" key="1">
    <citation type="submission" date="2021-07" db="EMBL/GenBank/DDBJ databases">
        <title>Complete Genome Sequences of Mycobacterium farcinogenes Isolated from Clinical Specimens from Patients in Thailand.</title>
        <authorList>
            <person name="Sodsai P."/>
        </authorList>
    </citation>
    <scope>NUCLEOTIDE SEQUENCE</scope>
    <source>
        <strain evidence="1">BKK/CU-MFGFA-001</strain>
    </source>
</reference>
<accession>A0ACD1FBX5</accession>
<organism evidence="1 2">
    <name type="scientific">Mycolicibacterium farcinogenes</name>
    <name type="common">Mycobacterium farcinogenes</name>
    <dbReference type="NCBI Taxonomy" id="1802"/>
    <lineage>
        <taxon>Bacteria</taxon>
        <taxon>Bacillati</taxon>
        <taxon>Actinomycetota</taxon>
        <taxon>Actinomycetes</taxon>
        <taxon>Mycobacteriales</taxon>
        <taxon>Mycobacteriaceae</taxon>
        <taxon>Mycolicibacterium</taxon>
    </lineage>
</organism>
<protein>
    <submittedName>
        <fullName evidence="1">Uncharacterized protein</fullName>
    </submittedName>
</protein>
<dbReference type="EMBL" id="CP081673">
    <property type="protein sequence ID" value="QZH64405.1"/>
    <property type="molecule type" value="Genomic_DNA"/>
</dbReference>
<evidence type="ECO:0000313" key="2">
    <source>
        <dbReference type="Proteomes" id="UP000825598"/>
    </source>
</evidence>
<evidence type="ECO:0000313" key="1">
    <source>
        <dbReference type="EMBL" id="QZH64405.1"/>
    </source>
</evidence>
<dbReference type="Proteomes" id="UP000825598">
    <property type="component" value="Chromosome"/>
</dbReference>